<dbReference type="SUPFAM" id="SSF48726">
    <property type="entry name" value="Immunoglobulin"/>
    <property type="match status" value="1"/>
</dbReference>
<reference evidence="3" key="1">
    <citation type="submission" date="2022-11" db="UniProtKB">
        <authorList>
            <consortium name="WormBaseParasite"/>
        </authorList>
    </citation>
    <scope>IDENTIFICATION</scope>
</reference>
<dbReference type="PROSITE" id="PS50835">
    <property type="entry name" value="IG_LIKE"/>
    <property type="match status" value="1"/>
</dbReference>
<proteinExistence type="predicted"/>
<name>A0A914SB73_PAREQ</name>
<dbReference type="Proteomes" id="UP000887564">
    <property type="component" value="Unplaced"/>
</dbReference>
<keyword evidence="2" id="KW-1185">Reference proteome</keyword>
<organism evidence="2 3">
    <name type="scientific">Parascaris equorum</name>
    <name type="common">Equine roundworm</name>
    <dbReference type="NCBI Taxonomy" id="6256"/>
    <lineage>
        <taxon>Eukaryota</taxon>
        <taxon>Metazoa</taxon>
        <taxon>Ecdysozoa</taxon>
        <taxon>Nematoda</taxon>
        <taxon>Chromadorea</taxon>
        <taxon>Rhabditida</taxon>
        <taxon>Spirurina</taxon>
        <taxon>Ascaridomorpha</taxon>
        <taxon>Ascaridoidea</taxon>
        <taxon>Ascarididae</taxon>
        <taxon>Parascaris</taxon>
    </lineage>
</organism>
<sequence length="66" mass="7374">MLFRNLRIKTIRIKAHAPNVVLTPADSVVKDPSNEELVLECDATGVPKPKILWLWSGHLIEDGKKA</sequence>
<dbReference type="InterPro" id="IPR036179">
    <property type="entry name" value="Ig-like_dom_sf"/>
</dbReference>
<dbReference type="InterPro" id="IPR007110">
    <property type="entry name" value="Ig-like_dom"/>
</dbReference>
<dbReference type="AlphaFoldDB" id="A0A914SB73"/>
<feature type="domain" description="Ig-like" evidence="1">
    <location>
        <begin position="18"/>
        <end position="66"/>
    </location>
</feature>
<dbReference type="Gene3D" id="2.60.40.10">
    <property type="entry name" value="Immunoglobulins"/>
    <property type="match status" value="1"/>
</dbReference>
<dbReference type="InterPro" id="IPR013783">
    <property type="entry name" value="Ig-like_fold"/>
</dbReference>
<evidence type="ECO:0000259" key="1">
    <source>
        <dbReference type="PROSITE" id="PS50835"/>
    </source>
</evidence>
<evidence type="ECO:0000313" key="3">
    <source>
        <dbReference type="WBParaSite" id="PEQ_0001136601-mRNA-1"/>
    </source>
</evidence>
<dbReference type="WBParaSite" id="PEQ_0001136601-mRNA-1">
    <property type="protein sequence ID" value="PEQ_0001136601-mRNA-1"/>
    <property type="gene ID" value="PEQ_0001136601"/>
</dbReference>
<evidence type="ECO:0000313" key="2">
    <source>
        <dbReference type="Proteomes" id="UP000887564"/>
    </source>
</evidence>
<protein>
    <submittedName>
        <fullName evidence="3">Ig-like domain-containing protein</fullName>
    </submittedName>
</protein>
<accession>A0A914SB73</accession>